<name>A0A9Q3F403_9BASI</name>
<reference evidence="1" key="1">
    <citation type="submission" date="2021-03" db="EMBL/GenBank/DDBJ databases">
        <title>Draft genome sequence of rust myrtle Austropuccinia psidii MF-1, a brazilian biotype.</title>
        <authorList>
            <person name="Quecine M.C."/>
            <person name="Pachon D.M.R."/>
            <person name="Bonatelli M.L."/>
            <person name="Correr F.H."/>
            <person name="Franceschini L.M."/>
            <person name="Leite T.F."/>
            <person name="Margarido G.R.A."/>
            <person name="Almeida C.A."/>
            <person name="Ferrarezi J.A."/>
            <person name="Labate C.A."/>
        </authorList>
    </citation>
    <scope>NUCLEOTIDE SEQUENCE</scope>
    <source>
        <strain evidence="1">MF-1</strain>
    </source>
</reference>
<proteinExistence type="predicted"/>
<comment type="caution">
    <text evidence="1">The sequence shown here is derived from an EMBL/GenBank/DDBJ whole genome shotgun (WGS) entry which is preliminary data.</text>
</comment>
<sequence>MSTPGYPSMCICMCQHFSTQTHSYPEGVRQGVSFTLFQYKQHTKKLKSAIEPKAIPNIPTLASEAGCPQIFLNDYSQLTQSTFSTPLCLNSTAMKPYRGSHNFLPQDLGIITSSIISLRYNIPRRASCILTPSLNLLINSSI</sequence>
<dbReference type="EMBL" id="AVOT02039394">
    <property type="protein sequence ID" value="MBW0534450.1"/>
    <property type="molecule type" value="Genomic_DNA"/>
</dbReference>
<evidence type="ECO:0000313" key="2">
    <source>
        <dbReference type="Proteomes" id="UP000765509"/>
    </source>
</evidence>
<dbReference type="Proteomes" id="UP000765509">
    <property type="component" value="Unassembled WGS sequence"/>
</dbReference>
<accession>A0A9Q3F403</accession>
<gene>
    <name evidence="1" type="ORF">O181_074165</name>
</gene>
<dbReference type="AlphaFoldDB" id="A0A9Q3F403"/>
<protein>
    <submittedName>
        <fullName evidence="1">Uncharacterized protein</fullName>
    </submittedName>
</protein>
<organism evidence="1 2">
    <name type="scientific">Austropuccinia psidii MF-1</name>
    <dbReference type="NCBI Taxonomy" id="1389203"/>
    <lineage>
        <taxon>Eukaryota</taxon>
        <taxon>Fungi</taxon>
        <taxon>Dikarya</taxon>
        <taxon>Basidiomycota</taxon>
        <taxon>Pucciniomycotina</taxon>
        <taxon>Pucciniomycetes</taxon>
        <taxon>Pucciniales</taxon>
        <taxon>Sphaerophragmiaceae</taxon>
        <taxon>Austropuccinia</taxon>
    </lineage>
</organism>
<evidence type="ECO:0000313" key="1">
    <source>
        <dbReference type="EMBL" id="MBW0534450.1"/>
    </source>
</evidence>
<keyword evidence="2" id="KW-1185">Reference proteome</keyword>